<evidence type="ECO:0000313" key="1">
    <source>
        <dbReference type="EMBL" id="KAB0798782.1"/>
    </source>
</evidence>
<dbReference type="Proteomes" id="UP000327044">
    <property type="component" value="Unassembled WGS sequence"/>
</dbReference>
<protein>
    <submittedName>
        <fullName evidence="1">Uncharacterized protein</fullName>
    </submittedName>
</protein>
<proteinExistence type="predicted"/>
<dbReference type="EMBL" id="VVIM01000005">
    <property type="protein sequence ID" value="KAB0798782.1"/>
    <property type="molecule type" value="Genomic_DNA"/>
</dbReference>
<gene>
    <name evidence="1" type="ORF">PPYR_06662</name>
</gene>
<sequence>MRNVNFLTLHALSGSPDHMENAPKLLPLRGAFETSCQILPSATLKSLKIDIFHEISVGRFNCHYNGNTYRFPVEGDYTLALLKSLDIKSTAILNSLRWQSSAIFGKKASGIYYWCE</sequence>
<dbReference type="InParanoid" id="A0A5N4AN57"/>
<reference evidence="1 2" key="1">
    <citation type="journal article" date="2018" name="Elife">
        <title>Firefly genomes illuminate parallel origins of bioluminescence in beetles.</title>
        <authorList>
            <person name="Fallon T.R."/>
            <person name="Lower S.E."/>
            <person name="Chang C.H."/>
            <person name="Bessho-Uehara M."/>
            <person name="Martin G.J."/>
            <person name="Bewick A.J."/>
            <person name="Behringer M."/>
            <person name="Debat H.J."/>
            <person name="Wong I."/>
            <person name="Day J.C."/>
            <person name="Suvorov A."/>
            <person name="Silva C.J."/>
            <person name="Stanger-Hall K.F."/>
            <person name="Hall D.W."/>
            <person name="Schmitz R.J."/>
            <person name="Nelson D.R."/>
            <person name="Lewis S.M."/>
            <person name="Shigenobu S."/>
            <person name="Bybee S.M."/>
            <person name="Larracuente A.M."/>
            <person name="Oba Y."/>
            <person name="Weng J.K."/>
        </authorList>
    </citation>
    <scope>NUCLEOTIDE SEQUENCE [LARGE SCALE GENOMIC DNA]</scope>
    <source>
        <strain evidence="1">1611_PpyrPB1</strain>
        <tissue evidence="1">Whole body</tissue>
    </source>
</reference>
<organism evidence="1 2">
    <name type="scientific">Photinus pyralis</name>
    <name type="common">Common eastern firefly</name>
    <name type="synonym">Lampyris pyralis</name>
    <dbReference type="NCBI Taxonomy" id="7054"/>
    <lineage>
        <taxon>Eukaryota</taxon>
        <taxon>Metazoa</taxon>
        <taxon>Ecdysozoa</taxon>
        <taxon>Arthropoda</taxon>
        <taxon>Hexapoda</taxon>
        <taxon>Insecta</taxon>
        <taxon>Pterygota</taxon>
        <taxon>Neoptera</taxon>
        <taxon>Endopterygota</taxon>
        <taxon>Coleoptera</taxon>
        <taxon>Polyphaga</taxon>
        <taxon>Elateriformia</taxon>
        <taxon>Elateroidea</taxon>
        <taxon>Lampyridae</taxon>
        <taxon>Lampyrinae</taxon>
        <taxon>Photinus</taxon>
    </lineage>
</organism>
<comment type="caution">
    <text evidence="1">The sequence shown here is derived from an EMBL/GenBank/DDBJ whole genome shotgun (WGS) entry which is preliminary data.</text>
</comment>
<name>A0A5N4AN57_PHOPY</name>
<dbReference type="AlphaFoldDB" id="A0A5N4AN57"/>
<keyword evidence="2" id="KW-1185">Reference proteome</keyword>
<evidence type="ECO:0000313" key="2">
    <source>
        <dbReference type="Proteomes" id="UP000327044"/>
    </source>
</evidence>
<accession>A0A5N4AN57</accession>